<feature type="domain" description="DNA/RNA non-specific endonuclease/pyrophosphatase/phosphodiesterase" evidence="4">
    <location>
        <begin position="553"/>
        <end position="797"/>
    </location>
</feature>
<keyword evidence="3" id="KW-0255">Endonuclease</keyword>
<feature type="domain" description="DNA/RNA non-specific endonuclease/pyrophosphatase/phosphodiesterase" evidence="4">
    <location>
        <begin position="137"/>
        <end position="380"/>
    </location>
</feature>
<dbReference type="InterPro" id="IPR044929">
    <property type="entry name" value="DNA/RNA_non-sp_Endonuclease_sf"/>
</dbReference>
<keyword evidence="2" id="KW-0540">Nuclease</keyword>
<evidence type="ECO:0000256" key="2">
    <source>
        <dbReference type="ARBA" id="ARBA00022722"/>
    </source>
</evidence>
<evidence type="ECO:0000256" key="3">
    <source>
        <dbReference type="ARBA" id="ARBA00022759"/>
    </source>
</evidence>
<dbReference type="InterPro" id="IPR040255">
    <property type="entry name" value="Non-specific_endonuclease"/>
</dbReference>
<dbReference type="InterPro" id="IPR001604">
    <property type="entry name" value="Endo_G_ENPP1-like_dom"/>
</dbReference>
<sequence>MLLLVLLFVALVSGCTIDVRVDIEKPQVLILKPGMNHGNDAFYWPTNASHIDINQRQVAVLACPGSNLIINNISQNYTQVDAKCLKNKNFNILGKTVQFNAINCTENTTFTARYTGNSCLNVHREIEAGFELEGGRFLRQIAMCFDSVNQDTLYSVYNLTMYNGNRQKPTRREFEEGNFYNVGPSKVNNLYKRNMQRKTINNLLGLPLNSTKYIDQSNDNFLSRGHMTANADFVYNPQQNITFYFVNVAPQWMTLNGYNWKYLEKDVRAYAANNKLDLVVYTGVHGVSTLPHDITGTPTRLYLYVNGNDRGLAVPQVYWKVLYNQKTKAGVAFVGLNNPYDTNTRNYIFCKDICSMINWLTWDRFNITHGYGYCCDVNDLRNTITNIPKFDVKTGSTGSIFVFSEMARSLIVLLLVASVTQFTSAKSLFSGCTVAVNGGLGKPETLILKPGEQDGNDAFYWPTNDDEIQFNDGDVAVLACPGGELIVKGTKTKESQAEAKCSGKSFTILGKSVAFKDIKCSRTPFHNARYTGQSCLGKHKEIEAGFELEDGRFLKQISICFDDVMQSSLYSRYNLTKNIEGYQSGYPRPDFVEEDFYNVGSASVNSLYSRNNQRKTINALVGLPASSYKYVSSSNDYFLSRGHLTAKADFVYGIQHRVTFYYVNVAPQWQTFNGRNWNTLEMDVRDYAGSKDLDLVVYTGTHGISTLPHEETGEQTELFLYVDGKEHGIPVPQLYWKVVHNPQTKAAVAFVGINNPYDKNVEDDMFCTSICDKIDWVNWKNNDIQMGYGYCCDVNELRKTIINIPDFEVTSILI</sequence>
<dbReference type="InterPro" id="IPR044925">
    <property type="entry name" value="His-Me_finger_sf"/>
</dbReference>
<comment type="similarity">
    <text evidence="1">Belongs to the DNA/RNA non-specific endonuclease family.</text>
</comment>
<evidence type="ECO:0000259" key="4">
    <source>
        <dbReference type="SMART" id="SM00892"/>
    </source>
</evidence>
<dbReference type="GeneID" id="108565885"/>
<dbReference type="SMART" id="SM00892">
    <property type="entry name" value="Endonuclease_NS"/>
    <property type="match status" value="2"/>
</dbReference>
<evidence type="ECO:0000256" key="1">
    <source>
        <dbReference type="ARBA" id="ARBA00010052"/>
    </source>
</evidence>
<dbReference type="SUPFAM" id="SSF54060">
    <property type="entry name" value="His-Me finger endonucleases"/>
    <property type="match status" value="2"/>
</dbReference>
<proteinExistence type="inferred from homology"/>
<protein>
    <submittedName>
        <fullName evidence="6">Uncharacterized protein LOC108565885</fullName>
    </submittedName>
</protein>
<gene>
    <name evidence="6" type="primary">LOC108565885</name>
</gene>
<name>A0ABM1N2J8_NICVS</name>
<reference evidence="6" key="1">
    <citation type="submission" date="2025-08" db="UniProtKB">
        <authorList>
            <consortium name="RefSeq"/>
        </authorList>
    </citation>
    <scope>IDENTIFICATION</scope>
    <source>
        <tissue evidence="6">Whole Larva</tissue>
    </source>
</reference>
<accession>A0ABM1N2J8</accession>
<organism evidence="5 6">
    <name type="scientific">Nicrophorus vespilloides</name>
    <name type="common">Boreal carrion beetle</name>
    <dbReference type="NCBI Taxonomy" id="110193"/>
    <lineage>
        <taxon>Eukaryota</taxon>
        <taxon>Metazoa</taxon>
        <taxon>Ecdysozoa</taxon>
        <taxon>Arthropoda</taxon>
        <taxon>Hexapoda</taxon>
        <taxon>Insecta</taxon>
        <taxon>Pterygota</taxon>
        <taxon>Neoptera</taxon>
        <taxon>Endopterygota</taxon>
        <taxon>Coleoptera</taxon>
        <taxon>Polyphaga</taxon>
        <taxon>Staphyliniformia</taxon>
        <taxon>Silphidae</taxon>
        <taxon>Nicrophorinae</taxon>
        <taxon>Nicrophorus</taxon>
    </lineage>
</organism>
<dbReference type="PANTHER" id="PTHR13966">
    <property type="entry name" value="ENDONUCLEASE RELATED"/>
    <property type="match status" value="1"/>
</dbReference>
<evidence type="ECO:0000313" key="5">
    <source>
        <dbReference type="Proteomes" id="UP000695000"/>
    </source>
</evidence>
<dbReference type="Pfam" id="PF01223">
    <property type="entry name" value="Endonuclease_NS"/>
    <property type="match status" value="2"/>
</dbReference>
<dbReference type="RefSeq" id="XP_017781048.1">
    <property type="nucleotide sequence ID" value="XM_017925559.1"/>
</dbReference>
<evidence type="ECO:0000313" key="6">
    <source>
        <dbReference type="RefSeq" id="XP_017781048.1"/>
    </source>
</evidence>
<keyword evidence="3" id="KW-0378">Hydrolase</keyword>
<keyword evidence="5" id="KW-1185">Reference proteome</keyword>
<dbReference type="Proteomes" id="UP000695000">
    <property type="component" value="Unplaced"/>
</dbReference>
<dbReference type="Gene3D" id="3.40.570.10">
    <property type="entry name" value="Extracellular Endonuclease, subunit A"/>
    <property type="match status" value="2"/>
</dbReference>
<dbReference type="PANTHER" id="PTHR13966:SF19">
    <property type="entry name" value="NUCLEASE EXOG, MITOCHONDRIAL"/>
    <property type="match status" value="1"/>
</dbReference>